<keyword evidence="9" id="KW-0141">cGMP biosynthesis</keyword>
<dbReference type="Proteomes" id="UP000735302">
    <property type="component" value="Unassembled WGS sequence"/>
</dbReference>
<comment type="similarity">
    <text evidence="10">Belongs to the adenylyl cyclase class-4/guanylyl cyclase family.</text>
</comment>
<keyword evidence="4" id="KW-0732">Signal</keyword>
<feature type="region of interest" description="Disordered" evidence="11">
    <location>
        <begin position="579"/>
        <end position="619"/>
    </location>
</feature>
<dbReference type="Pfam" id="PF07701">
    <property type="entry name" value="HNOBA"/>
    <property type="match status" value="1"/>
</dbReference>
<dbReference type="SUPFAM" id="SSF55073">
    <property type="entry name" value="Nucleotide cyclase"/>
    <property type="match status" value="1"/>
</dbReference>
<evidence type="ECO:0000259" key="12">
    <source>
        <dbReference type="PROSITE" id="PS50125"/>
    </source>
</evidence>
<keyword evidence="6" id="KW-1133">Transmembrane helix</keyword>
<proteinExistence type="inferred from homology"/>
<feature type="compositionally biased region" description="Polar residues" evidence="11">
    <location>
        <begin position="463"/>
        <end position="478"/>
    </location>
</feature>
<dbReference type="EC" id="4.6.1.2" evidence="2"/>
<keyword evidence="7" id="KW-0472">Membrane</keyword>
<reference evidence="13 14" key="1">
    <citation type="journal article" date="2021" name="Elife">
        <title>Chloroplast acquisition without the gene transfer in kleptoplastic sea slugs, Plakobranchus ocellatus.</title>
        <authorList>
            <person name="Maeda T."/>
            <person name="Takahashi S."/>
            <person name="Yoshida T."/>
            <person name="Shimamura S."/>
            <person name="Takaki Y."/>
            <person name="Nagai Y."/>
            <person name="Toyoda A."/>
            <person name="Suzuki Y."/>
            <person name="Arimoto A."/>
            <person name="Ishii H."/>
            <person name="Satoh N."/>
            <person name="Nishiyama T."/>
            <person name="Hasebe M."/>
            <person name="Maruyama T."/>
            <person name="Minagawa J."/>
            <person name="Obokata J."/>
            <person name="Shigenobu S."/>
        </authorList>
    </citation>
    <scope>NUCLEOTIDE SEQUENCE [LARGE SCALE GENOMIC DNA]</scope>
</reference>
<evidence type="ECO:0000256" key="9">
    <source>
        <dbReference type="ARBA" id="ARBA00023293"/>
    </source>
</evidence>
<dbReference type="EMBL" id="BLXT01007504">
    <property type="protein sequence ID" value="GFO39624.1"/>
    <property type="molecule type" value="Genomic_DNA"/>
</dbReference>
<keyword evidence="14" id="KW-1185">Reference proteome</keyword>
<dbReference type="AlphaFoldDB" id="A0AAV4D600"/>
<evidence type="ECO:0000256" key="10">
    <source>
        <dbReference type="RuleBase" id="RU000405"/>
    </source>
</evidence>
<dbReference type="Pfam" id="PF00211">
    <property type="entry name" value="Guanylate_cyc"/>
    <property type="match status" value="1"/>
</dbReference>
<dbReference type="InterPro" id="IPR050401">
    <property type="entry name" value="Cyclic_nucleotide_synthase"/>
</dbReference>
<evidence type="ECO:0000313" key="14">
    <source>
        <dbReference type="Proteomes" id="UP000735302"/>
    </source>
</evidence>
<dbReference type="GO" id="GO:0005886">
    <property type="term" value="C:plasma membrane"/>
    <property type="evidence" value="ECO:0007669"/>
    <property type="project" value="TreeGrafter"/>
</dbReference>
<dbReference type="GO" id="GO:0000166">
    <property type="term" value="F:nucleotide binding"/>
    <property type="evidence" value="ECO:0007669"/>
    <property type="project" value="UniProtKB-KW"/>
</dbReference>
<feature type="region of interest" description="Disordered" evidence="11">
    <location>
        <begin position="450"/>
        <end position="501"/>
    </location>
</feature>
<dbReference type="InterPro" id="IPR018297">
    <property type="entry name" value="A/G_cyclase_CS"/>
</dbReference>
<keyword evidence="8 10" id="KW-0456">Lyase</keyword>
<dbReference type="GO" id="GO:0035556">
    <property type="term" value="P:intracellular signal transduction"/>
    <property type="evidence" value="ECO:0007669"/>
    <property type="project" value="InterPro"/>
</dbReference>
<accession>A0AAV4D600</accession>
<dbReference type="GO" id="GO:0004016">
    <property type="term" value="F:adenylate cyclase activity"/>
    <property type="evidence" value="ECO:0007669"/>
    <property type="project" value="TreeGrafter"/>
</dbReference>
<dbReference type="InterPro" id="IPR029787">
    <property type="entry name" value="Nucleotide_cyclase"/>
</dbReference>
<sequence>MIDNMLAMLEKYANHLEELVAERTSELDAEKKKTENLLYRMLPQSVAEDLKLGKPVKAELFDDVTIYFSDIVGFTKICSESTPIEVVNLLNSLYTLFDDIITRYDVYKVETIGDAYMLASGLPKRNGVKHTKEIANAALDILASIGTFTIPHLPDKRLRIRIGIHMGAVVAGVVGLAMPRYCLFGDAVNTASRMESTGLPLRIHMSSSAKENLENFAGYYIEYRGEIEVKGKGKMQTYFLLGKEGFYKKLPKPSDYEDSPKTMRALPQVAVSTSELGDLHQGQKNLVQKGTTNKHCRNDNTDIVLNIPLAGERRTHVPGRAFRDNARPVRTGALNETDLIQREIKYMSQRADSATDYEDISSIVQKGEGSRAKPDVTSTCKLSQTVSVTLGSGSITSTLPNAHLGSPHSNNVSGNCIYQSKPRNRHIVNSRRKISLSTDYSMSKEHSFTFFRGSDKPKHTGGCPTTSKKQDRSQNSSGILKPSCFKSQTSTTESTTGLIVSSPDRRRSVDFTWDTGSVSYIFKNTKLDYLASNNVNIGPKPEHCATSNPRPPLEMTSNIFAPIRQGLKLLEGKLRRSNSDRKGIGSFSYSEPKTENTEHRNSPTNSRSESPKPNTGLFKEQVNSRMNRALEITPL</sequence>
<evidence type="ECO:0000256" key="11">
    <source>
        <dbReference type="SAM" id="MobiDB-lite"/>
    </source>
</evidence>
<dbReference type="InterPro" id="IPR011645">
    <property type="entry name" value="HNOB_dom_associated"/>
</dbReference>
<evidence type="ECO:0000256" key="3">
    <source>
        <dbReference type="ARBA" id="ARBA00022692"/>
    </source>
</evidence>
<evidence type="ECO:0000256" key="5">
    <source>
        <dbReference type="ARBA" id="ARBA00022741"/>
    </source>
</evidence>
<dbReference type="PANTHER" id="PTHR11920">
    <property type="entry name" value="GUANYLYL CYCLASE"/>
    <property type="match status" value="1"/>
</dbReference>
<evidence type="ECO:0000313" key="13">
    <source>
        <dbReference type="EMBL" id="GFO39624.1"/>
    </source>
</evidence>
<dbReference type="PROSITE" id="PS50125">
    <property type="entry name" value="GUANYLATE_CYCLASE_2"/>
    <property type="match status" value="1"/>
</dbReference>
<evidence type="ECO:0000256" key="1">
    <source>
        <dbReference type="ARBA" id="ARBA00004479"/>
    </source>
</evidence>
<dbReference type="SMART" id="SM00044">
    <property type="entry name" value="CYCc"/>
    <property type="match status" value="1"/>
</dbReference>
<dbReference type="PANTHER" id="PTHR11920:SF501">
    <property type="entry name" value="GUANYLATE CYCLASE 32E"/>
    <property type="match status" value="1"/>
</dbReference>
<keyword evidence="3" id="KW-0812">Transmembrane</keyword>
<feature type="compositionally biased region" description="Polar residues" evidence="11">
    <location>
        <begin position="485"/>
        <end position="499"/>
    </location>
</feature>
<feature type="domain" description="Guanylate cyclase" evidence="12">
    <location>
        <begin position="65"/>
        <end position="195"/>
    </location>
</feature>
<feature type="compositionally biased region" description="Basic and acidic residues" evidence="11">
    <location>
        <begin position="592"/>
        <end position="601"/>
    </location>
</feature>
<dbReference type="PROSITE" id="PS00452">
    <property type="entry name" value="GUANYLATE_CYCLASE_1"/>
    <property type="match status" value="1"/>
</dbReference>
<name>A0AAV4D600_9GAST</name>
<feature type="compositionally biased region" description="Polar residues" evidence="11">
    <location>
        <begin position="602"/>
        <end position="613"/>
    </location>
</feature>
<keyword evidence="5" id="KW-0547">Nucleotide-binding</keyword>
<evidence type="ECO:0000256" key="6">
    <source>
        <dbReference type="ARBA" id="ARBA00022989"/>
    </source>
</evidence>
<dbReference type="GO" id="GO:0001653">
    <property type="term" value="F:peptide receptor activity"/>
    <property type="evidence" value="ECO:0007669"/>
    <property type="project" value="TreeGrafter"/>
</dbReference>
<dbReference type="Gene3D" id="3.30.70.1230">
    <property type="entry name" value="Nucleotide cyclase"/>
    <property type="match status" value="1"/>
</dbReference>
<dbReference type="InterPro" id="IPR001054">
    <property type="entry name" value="A/G_cyclase"/>
</dbReference>
<evidence type="ECO:0000256" key="7">
    <source>
        <dbReference type="ARBA" id="ARBA00023136"/>
    </source>
</evidence>
<dbReference type="GO" id="GO:0007168">
    <property type="term" value="P:receptor guanylyl cyclase signaling pathway"/>
    <property type="evidence" value="ECO:0007669"/>
    <property type="project" value="TreeGrafter"/>
</dbReference>
<dbReference type="Gene3D" id="6.10.250.780">
    <property type="match status" value="1"/>
</dbReference>
<dbReference type="FunFam" id="3.30.70.1230:FF:000013">
    <property type="entry name" value="Guanylate cyclase"/>
    <property type="match status" value="1"/>
</dbReference>
<gene>
    <name evidence="13" type="ORF">PoB_006612900</name>
</gene>
<comment type="subcellular location">
    <subcellularLocation>
        <location evidence="1">Membrane</location>
        <topology evidence="1">Single-pass type I membrane protein</topology>
    </subcellularLocation>
</comment>
<evidence type="ECO:0000256" key="2">
    <source>
        <dbReference type="ARBA" id="ARBA00012202"/>
    </source>
</evidence>
<dbReference type="CDD" id="cd07302">
    <property type="entry name" value="CHD"/>
    <property type="match status" value="1"/>
</dbReference>
<comment type="caution">
    <text evidence="13">The sequence shown here is derived from an EMBL/GenBank/DDBJ whole genome shotgun (WGS) entry which is preliminary data.</text>
</comment>
<evidence type="ECO:0000256" key="4">
    <source>
        <dbReference type="ARBA" id="ARBA00022729"/>
    </source>
</evidence>
<protein>
    <recommendedName>
        <fullName evidence="2">guanylate cyclase</fullName>
        <ecNumber evidence="2">4.6.1.2</ecNumber>
    </recommendedName>
</protein>
<evidence type="ECO:0000256" key="8">
    <source>
        <dbReference type="ARBA" id="ARBA00023239"/>
    </source>
</evidence>
<dbReference type="GO" id="GO:0004383">
    <property type="term" value="F:guanylate cyclase activity"/>
    <property type="evidence" value="ECO:0007669"/>
    <property type="project" value="UniProtKB-EC"/>
</dbReference>
<organism evidence="13 14">
    <name type="scientific">Plakobranchus ocellatus</name>
    <dbReference type="NCBI Taxonomy" id="259542"/>
    <lineage>
        <taxon>Eukaryota</taxon>
        <taxon>Metazoa</taxon>
        <taxon>Spiralia</taxon>
        <taxon>Lophotrochozoa</taxon>
        <taxon>Mollusca</taxon>
        <taxon>Gastropoda</taxon>
        <taxon>Heterobranchia</taxon>
        <taxon>Euthyneura</taxon>
        <taxon>Panpulmonata</taxon>
        <taxon>Sacoglossa</taxon>
        <taxon>Placobranchoidea</taxon>
        <taxon>Plakobranchidae</taxon>
        <taxon>Plakobranchus</taxon>
    </lineage>
</organism>